<keyword evidence="3" id="KW-1185">Reference proteome</keyword>
<dbReference type="EMBL" id="JAACXV010000062">
    <property type="protein sequence ID" value="KAF7285050.1"/>
    <property type="molecule type" value="Genomic_DNA"/>
</dbReference>
<evidence type="ECO:0000313" key="3">
    <source>
        <dbReference type="Proteomes" id="UP000625711"/>
    </source>
</evidence>
<name>A0A834IRR0_RHYFE</name>
<gene>
    <name evidence="2" type="ORF">GWI33_012355</name>
</gene>
<protein>
    <submittedName>
        <fullName evidence="2">Uncharacterized protein</fullName>
    </submittedName>
</protein>
<comment type="caution">
    <text evidence="2">The sequence shown here is derived from an EMBL/GenBank/DDBJ whole genome shotgun (WGS) entry which is preliminary data.</text>
</comment>
<feature type="region of interest" description="Disordered" evidence="1">
    <location>
        <begin position="1"/>
        <end position="24"/>
    </location>
</feature>
<dbReference type="Proteomes" id="UP000625711">
    <property type="component" value="Unassembled WGS sequence"/>
</dbReference>
<evidence type="ECO:0000313" key="2">
    <source>
        <dbReference type="EMBL" id="KAF7285050.1"/>
    </source>
</evidence>
<accession>A0A834IRR0</accession>
<proteinExistence type="predicted"/>
<dbReference type="AlphaFoldDB" id="A0A834IRR0"/>
<feature type="region of interest" description="Disordered" evidence="1">
    <location>
        <begin position="65"/>
        <end position="105"/>
    </location>
</feature>
<feature type="compositionally biased region" description="Low complexity" evidence="1">
    <location>
        <begin position="71"/>
        <end position="85"/>
    </location>
</feature>
<organism evidence="2 3">
    <name type="scientific">Rhynchophorus ferrugineus</name>
    <name type="common">Red palm weevil</name>
    <name type="synonym">Curculio ferrugineus</name>
    <dbReference type="NCBI Taxonomy" id="354439"/>
    <lineage>
        <taxon>Eukaryota</taxon>
        <taxon>Metazoa</taxon>
        <taxon>Ecdysozoa</taxon>
        <taxon>Arthropoda</taxon>
        <taxon>Hexapoda</taxon>
        <taxon>Insecta</taxon>
        <taxon>Pterygota</taxon>
        <taxon>Neoptera</taxon>
        <taxon>Endopterygota</taxon>
        <taxon>Coleoptera</taxon>
        <taxon>Polyphaga</taxon>
        <taxon>Cucujiformia</taxon>
        <taxon>Curculionidae</taxon>
        <taxon>Dryophthorinae</taxon>
        <taxon>Rhynchophorus</taxon>
    </lineage>
</organism>
<reference evidence="2" key="1">
    <citation type="submission" date="2020-08" db="EMBL/GenBank/DDBJ databases">
        <title>Genome sequencing and assembly of the red palm weevil Rhynchophorus ferrugineus.</title>
        <authorList>
            <person name="Dias G.B."/>
            <person name="Bergman C.M."/>
            <person name="Manee M."/>
        </authorList>
    </citation>
    <scope>NUCLEOTIDE SEQUENCE</scope>
    <source>
        <strain evidence="2">AA-2017</strain>
        <tissue evidence="2">Whole larva</tissue>
    </source>
</reference>
<evidence type="ECO:0000256" key="1">
    <source>
        <dbReference type="SAM" id="MobiDB-lite"/>
    </source>
</evidence>
<sequence>MEDRDDAGRGTRQYSPPEGTPQHITTAELLMTLAVMEVEARSDRGRRFVLSKALFKVNRVVVRIYEKQAQRTGPTTSRSPSASPRSRPELDGPSQIEEGSFRAPN</sequence>